<keyword evidence="5 8" id="KW-0378">Hydrolase</keyword>
<evidence type="ECO:0000256" key="8">
    <source>
        <dbReference type="RuleBase" id="RU366003"/>
    </source>
</evidence>
<dbReference type="InterPro" id="IPR010140">
    <property type="entry name" value="Histidinol_P_phosphatase_HisJ"/>
</dbReference>
<evidence type="ECO:0000256" key="6">
    <source>
        <dbReference type="ARBA" id="ARBA00023102"/>
    </source>
</evidence>
<dbReference type="InterPro" id="IPR016195">
    <property type="entry name" value="Pol/histidinol_Pase-like"/>
</dbReference>
<evidence type="ECO:0000313" key="10">
    <source>
        <dbReference type="EMBL" id="ANU25751.1"/>
    </source>
</evidence>
<dbReference type="NCBIfam" id="TIGR01856">
    <property type="entry name" value="hisJ_fam"/>
    <property type="match status" value="1"/>
</dbReference>
<comment type="similarity">
    <text evidence="2 8">Belongs to the PHP hydrolase family. HisK subfamily.</text>
</comment>
<dbReference type="GO" id="GO:0005737">
    <property type="term" value="C:cytoplasm"/>
    <property type="evidence" value="ECO:0007669"/>
    <property type="project" value="TreeGrafter"/>
</dbReference>
<dbReference type="GO" id="GO:0000105">
    <property type="term" value="P:L-histidine biosynthetic process"/>
    <property type="evidence" value="ECO:0007669"/>
    <property type="project" value="UniProtKB-UniRule"/>
</dbReference>
<dbReference type="EMBL" id="CP016540">
    <property type="protein sequence ID" value="ANU25751.1"/>
    <property type="molecule type" value="Genomic_DNA"/>
</dbReference>
<dbReference type="Gene3D" id="3.20.20.140">
    <property type="entry name" value="Metal-dependent hydrolases"/>
    <property type="match status" value="1"/>
</dbReference>
<evidence type="ECO:0000256" key="7">
    <source>
        <dbReference type="ARBA" id="ARBA00049158"/>
    </source>
</evidence>
<dbReference type="SUPFAM" id="SSF89550">
    <property type="entry name" value="PHP domain-like"/>
    <property type="match status" value="1"/>
</dbReference>
<dbReference type="GO" id="GO:0004401">
    <property type="term" value="F:histidinol-phosphatase activity"/>
    <property type="evidence" value="ECO:0007669"/>
    <property type="project" value="UniProtKB-UniRule"/>
</dbReference>
<dbReference type="OrthoDB" id="9775255at2"/>
<feature type="domain" description="PHP" evidence="9">
    <location>
        <begin position="4"/>
        <end position="213"/>
    </location>
</feature>
<dbReference type="CDD" id="cd12110">
    <property type="entry name" value="PHP_HisPPase_Hisj_like"/>
    <property type="match status" value="1"/>
</dbReference>
<dbReference type="EC" id="3.1.3.15" evidence="3 8"/>
<evidence type="ECO:0000256" key="4">
    <source>
        <dbReference type="ARBA" id="ARBA00022605"/>
    </source>
</evidence>
<protein>
    <recommendedName>
        <fullName evidence="3 8">Histidinol-phosphatase</fullName>
        <shortName evidence="8">HolPase</shortName>
        <ecNumber evidence="3 8">3.1.3.15</ecNumber>
    </recommendedName>
</protein>
<evidence type="ECO:0000259" key="9">
    <source>
        <dbReference type="Pfam" id="PF02811"/>
    </source>
</evidence>
<sequence>MKRDGHIHTPFCPHGTKDSTELYIKKAIKSGFTDISFTEHAPLPSNFTDPTPAQDSCMSMDQLSLYIDEITHLKKQYQREIHIRLGLEVDYIEGFEKEVRSFLDGVGPALDDTILSVHFLKVANRYFCADFSKEVFAELTAACGSVEAAYALYYDTLEKSISADLGHFKPKRIGHPTLIHKFQLAHGEQLDDDAQIRRTLQLMKTNNFELDVNGAGLSKTDCQEAYPPLSYIDYAKSLGIPLVFGSDAHNVNDLHKHYDKFYTYLS</sequence>
<comment type="pathway">
    <text evidence="1 8">Amino-acid biosynthesis; L-histidine biosynthesis; L-histidine from 5-phospho-alpha-D-ribose 1-diphosphate: step 8/9.</text>
</comment>
<dbReference type="AlphaFoldDB" id="A0A1B1RXS5"/>
<dbReference type="Pfam" id="PF02811">
    <property type="entry name" value="PHP"/>
    <property type="match status" value="1"/>
</dbReference>
<dbReference type="UniPathway" id="UPA00031">
    <property type="reaction ID" value="UER00013"/>
</dbReference>
<evidence type="ECO:0000313" key="11">
    <source>
        <dbReference type="Proteomes" id="UP000053354"/>
    </source>
</evidence>
<keyword evidence="4 8" id="KW-0028">Amino-acid biosynthesis</keyword>
<evidence type="ECO:0000256" key="5">
    <source>
        <dbReference type="ARBA" id="ARBA00022801"/>
    </source>
</evidence>
<reference evidence="10" key="1">
    <citation type="submission" date="2016-10" db="EMBL/GenBank/DDBJ databases">
        <authorList>
            <person name="See-Too W.S."/>
        </authorList>
    </citation>
    <scope>NUCLEOTIDE SEQUENCE</scope>
    <source>
        <strain evidence="10">L10.15</strain>
    </source>
</reference>
<keyword evidence="11" id="KW-1185">Reference proteome</keyword>
<evidence type="ECO:0000256" key="3">
    <source>
        <dbReference type="ARBA" id="ARBA00013085"/>
    </source>
</evidence>
<dbReference type="NCBIfam" id="NF005996">
    <property type="entry name" value="PRK08123.1"/>
    <property type="match status" value="1"/>
</dbReference>
<dbReference type="InterPro" id="IPR004013">
    <property type="entry name" value="PHP_dom"/>
</dbReference>
<dbReference type="Proteomes" id="UP000053354">
    <property type="component" value="Chromosome"/>
</dbReference>
<evidence type="ECO:0000256" key="2">
    <source>
        <dbReference type="ARBA" id="ARBA00009152"/>
    </source>
</evidence>
<gene>
    <name evidence="10" type="ORF">I858_001490</name>
</gene>
<name>A0A1B1RXS5_9BACL</name>
<keyword evidence="6 8" id="KW-0368">Histidine biosynthesis</keyword>
<accession>A0A1B1RXS5</accession>
<dbReference type="RefSeq" id="WP_065524321.1">
    <property type="nucleotide sequence ID" value="NZ_CP016540.2"/>
</dbReference>
<organism evidence="10 11">
    <name type="scientific">Planococcus versutus</name>
    <dbReference type="NCBI Taxonomy" id="1302659"/>
    <lineage>
        <taxon>Bacteria</taxon>
        <taxon>Bacillati</taxon>
        <taxon>Bacillota</taxon>
        <taxon>Bacilli</taxon>
        <taxon>Bacillales</taxon>
        <taxon>Caryophanaceae</taxon>
        <taxon>Planococcus</taxon>
    </lineage>
</organism>
<dbReference type="KEGG" id="pll:I858_001490"/>
<comment type="catalytic activity">
    <reaction evidence="7 8">
        <text>L-histidinol phosphate + H2O = L-histidinol + phosphate</text>
        <dbReference type="Rhea" id="RHEA:14465"/>
        <dbReference type="ChEBI" id="CHEBI:15377"/>
        <dbReference type="ChEBI" id="CHEBI:43474"/>
        <dbReference type="ChEBI" id="CHEBI:57699"/>
        <dbReference type="ChEBI" id="CHEBI:57980"/>
        <dbReference type="EC" id="3.1.3.15"/>
    </reaction>
</comment>
<dbReference type="STRING" id="1302659.I858_001490"/>
<evidence type="ECO:0000256" key="1">
    <source>
        <dbReference type="ARBA" id="ARBA00004970"/>
    </source>
</evidence>
<proteinExistence type="inferred from homology"/>
<dbReference type="PANTHER" id="PTHR21039">
    <property type="entry name" value="HISTIDINOL PHOSPHATASE-RELATED"/>
    <property type="match status" value="1"/>
</dbReference>
<dbReference type="PANTHER" id="PTHR21039:SF0">
    <property type="entry name" value="HISTIDINOL-PHOSPHATASE"/>
    <property type="match status" value="1"/>
</dbReference>